<evidence type="ECO:0000256" key="1">
    <source>
        <dbReference type="ARBA" id="ARBA00023125"/>
    </source>
</evidence>
<dbReference type="GO" id="GO:0003700">
    <property type="term" value="F:DNA-binding transcription factor activity"/>
    <property type="evidence" value="ECO:0007669"/>
    <property type="project" value="TreeGrafter"/>
</dbReference>
<keyword evidence="4" id="KW-1185">Reference proteome</keyword>
<dbReference type="PANTHER" id="PTHR46797">
    <property type="entry name" value="HTH-TYPE TRANSCRIPTIONAL REGULATOR"/>
    <property type="match status" value="1"/>
</dbReference>
<evidence type="ECO:0000259" key="2">
    <source>
        <dbReference type="PROSITE" id="PS50943"/>
    </source>
</evidence>
<keyword evidence="1" id="KW-0238">DNA-binding</keyword>
<proteinExistence type="predicted"/>
<dbReference type="Proteomes" id="UP000276437">
    <property type="component" value="Chromosome"/>
</dbReference>
<dbReference type="Gene3D" id="1.10.260.40">
    <property type="entry name" value="lambda repressor-like DNA-binding domains"/>
    <property type="match status" value="1"/>
</dbReference>
<dbReference type="InterPro" id="IPR001387">
    <property type="entry name" value="Cro/C1-type_HTH"/>
</dbReference>
<sequence length="128" mass="14459">MNIITDTDIYIQFGKRLANVRQDKGLSQNEFAKVLGIPQSTYAGYEVGKRKIPLELIERVANALEVSSTFLIAGKDVSPPIADPYTPQEQTIIKKYRTLDERGKKAVDDTLEREYEFVKPKILIKGTV</sequence>
<dbReference type="GO" id="GO:0005829">
    <property type="term" value="C:cytosol"/>
    <property type="evidence" value="ECO:0007669"/>
    <property type="project" value="TreeGrafter"/>
</dbReference>
<dbReference type="InterPro" id="IPR050807">
    <property type="entry name" value="TransReg_Diox_bact_type"/>
</dbReference>
<gene>
    <name evidence="3" type="primary">pezA</name>
    <name evidence="3" type="ORF">MAMMFC1_02480</name>
</gene>
<accession>A0A348AL47</accession>
<organism evidence="3 4">
    <name type="scientific">Methylomusa anaerophila</name>
    <dbReference type="NCBI Taxonomy" id="1930071"/>
    <lineage>
        <taxon>Bacteria</taxon>
        <taxon>Bacillati</taxon>
        <taxon>Bacillota</taxon>
        <taxon>Negativicutes</taxon>
        <taxon>Selenomonadales</taxon>
        <taxon>Sporomusaceae</taxon>
        <taxon>Methylomusa</taxon>
    </lineage>
</organism>
<dbReference type="Pfam" id="PF01381">
    <property type="entry name" value="HTH_3"/>
    <property type="match status" value="1"/>
</dbReference>
<name>A0A348AL47_9FIRM</name>
<dbReference type="PROSITE" id="PS50943">
    <property type="entry name" value="HTH_CROC1"/>
    <property type="match status" value="1"/>
</dbReference>
<dbReference type="SUPFAM" id="SSF47413">
    <property type="entry name" value="lambda repressor-like DNA-binding domains"/>
    <property type="match status" value="1"/>
</dbReference>
<protein>
    <submittedName>
        <fullName evidence="3">Antitoxin PezA</fullName>
    </submittedName>
</protein>
<dbReference type="KEGG" id="mana:MAMMFC1_02480"/>
<dbReference type="OrthoDB" id="1666303at2"/>
<dbReference type="SMART" id="SM00530">
    <property type="entry name" value="HTH_XRE"/>
    <property type="match status" value="1"/>
</dbReference>
<evidence type="ECO:0000313" key="4">
    <source>
        <dbReference type="Proteomes" id="UP000276437"/>
    </source>
</evidence>
<dbReference type="InterPro" id="IPR010982">
    <property type="entry name" value="Lambda_DNA-bd_dom_sf"/>
</dbReference>
<dbReference type="EMBL" id="AP018449">
    <property type="protein sequence ID" value="BBB91795.1"/>
    <property type="molecule type" value="Genomic_DNA"/>
</dbReference>
<feature type="domain" description="HTH cro/C1-type" evidence="2">
    <location>
        <begin position="17"/>
        <end position="71"/>
    </location>
</feature>
<reference evidence="3 4" key="1">
    <citation type="journal article" date="2018" name="Int. J. Syst. Evol. Microbiol.">
        <title>Methylomusa anaerophila gen. nov., sp. nov., an anaerobic methanol-utilizing bacterium isolated from a microbial fuel cell.</title>
        <authorList>
            <person name="Amano N."/>
            <person name="Yamamuro A."/>
            <person name="Miyahara M."/>
            <person name="Kouzuma A."/>
            <person name="Abe T."/>
            <person name="Watanabe K."/>
        </authorList>
    </citation>
    <scope>NUCLEOTIDE SEQUENCE [LARGE SCALE GENOMIC DNA]</scope>
    <source>
        <strain evidence="3 4">MMFC1</strain>
    </source>
</reference>
<dbReference type="RefSeq" id="WP_126308773.1">
    <property type="nucleotide sequence ID" value="NZ_AP018449.1"/>
</dbReference>
<evidence type="ECO:0000313" key="3">
    <source>
        <dbReference type="EMBL" id="BBB91795.1"/>
    </source>
</evidence>
<dbReference type="GO" id="GO:0003677">
    <property type="term" value="F:DNA binding"/>
    <property type="evidence" value="ECO:0007669"/>
    <property type="project" value="UniProtKB-KW"/>
</dbReference>
<dbReference type="PANTHER" id="PTHR46797:SF1">
    <property type="entry name" value="METHYLPHOSPHONATE SYNTHASE"/>
    <property type="match status" value="1"/>
</dbReference>
<dbReference type="AlphaFoldDB" id="A0A348AL47"/>
<dbReference type="CDD" id="cd00093">
    <property type="entry name" value="HTH_XRE"/>
    <property type="match status" value="1"/>
</dbReference>